<dbReference type="RefSeq" id="WP_189083434.1">
    <property type="nucleotide sequence ID" value="NZ_BMRJ01000001.1"/>
</dbReference>
<protein>
    <recommendedName>
        <fullName evidence="5">Lipoprotein</fullName>
    </recommendedName>
</protein>
<comment type="caution">
    <text evidence="3">The sequence shown here is derived from an EMBL/GenBank/DDBJ whole genome shotgun (WGS) entry which is preliminary data.</text>
</comment>
<accession>A0A918CAJ1</accession>
<name>A0A918CAJ1_AGRME</name>
<feature type="signal peptide" evidence="2">
    <location>
        <begin position="1"/>
        <end position="20"/>
    </location>
</feature>
<reference evidence="3" key="1">
    <citation type="journal article" date="2014" name="Int. J. Syst. Evol. Microbiol.">
        <title>Complete genome sequence of Corynebacterium casei LMG S-19264T (=DSM 44701T), isolated from a smear-ripened cheese.</title>
        <authorList>
            <consortium name="US DOE Joint Genome Institute (JGI-PGF)"/>
            <person name="Walter F."/>
            <person name="Albersmeier A."/>
            <person name="Kalinowski J."/>
            <person name="Ruckert C."/>
        </authorList>
    </citation>
    <scope>NUCLEOTIDE SEQUENCE</scope>
    <source>
        <strain evidence="3">JCM 3346</strain>
    </source>
</reference>
<feature type="region of interest" description="Disordered" evidence="1">
    <location>
        <begin position="137"/>
        <end position="176"/>
    </location>
</feature>
<feature type="chain" id="PRO_5039058018" description="Lipoprotein" evidence="2">
    <location>
        <begin position="21"/>
        <end position="176"/>
    </location>
</feature>
<evidence type="ECO:0000313" key="4">
    <source>
        <dbReference type="Proteomes" id="UP000610303"/>
    </source>
</evidence>
<organism evidence="3 4">
    <name type="scientific">Agromyces mediolanus</name>
    <name type="common">Corynebacterium mediolanum</name>
    <dbReference type="NCBI Taxonomy" id="41986"/>
    <lineage>
        <taxon>Bacteria</taxon>
        <taxon>Bacillati</taxon>
        <taxon>Actinomycetota</taxon>
        <taxon>Actinomycetes</taxon>
        <taxon>Micrococcales</taxon>
        <taxon>Microbacteriaceae</taxon>
        <taxon>Agromyces</taxon>
    </lineage>
</organism>
<gene>
    <name evidence="3" type="ORF">GCM10010196_01780</name>
</gene>
<dbReference type="AlphaFoldDB" id="A0A918CAJ1"/>
<dbReference type="EMBL" id="BMRJ01000001">
    <property type="protein sequence ID" value="GGR12876.1"/>
    <property type="molecule type" value="Genomic_DNA"/>
</dbReference>
<evidence type="ECO:0000313" key="3">
    <source>
        <dbReference type="EMBL" id="GGR12876.1"/>
    </source>
</evidence>
<reference evidence="3" key="2">
    <citation type="submission" date="2020-09" db="EMBL/GenBank/DDBJ databases">
        <authorList>
            <person name="Sun Q."/>
            <person name="Ohkuma M."/>
        </authorList>
    </citation>
    <scope>NUCLEOTIDE SEQUENCE</scope>
    <source>
        <strain evidence="3">JCM 3346</strain>
    </source>
</reference>
<keyword evidence="4" id="KW-1185">Reference proteome</keyword>
<evidence type="ECO:0000256" key="1">
    <source>
        <dbReference type="SAM" id="MobiDB-lite"/>
    </source>
</evidence>
<proteinExistence type="predicted"/>
<sequence>MPTAPTALRLLGAASLVGFAALLSACSAAPGGGAAENGGALENSTFEQQYDDWRLKYDACMKKAGVELPKPAEAGEGETMTLDAGTIDFDAFQAADEDCRGEVGDPPVDPDAPTAQELYEQQLVFAKCMRDAGYDYADPEPPSENGMSAMSMSAATDFDEADLDRCSEAAGFGSGE</sequence>
<evidence type="ECO:0000256" key="2">
    <source>
        <dbReference type="SAM" id="SignalP"/>
    </source>
</evidence>
<feature type="compositionally biased region" description="Polar residues" evidence="1">
    <location>
        <begin position="145"/>
        <end position="154"/>
    </location>
</feature>
<dbReference type="Proteomes" id="UP000610303">
    <property type="component" value="Unassembled WGS sequence"/>
</dbReference>
<evidence type="ECO:0008006" key="5">
    <source>
        <dbReference type="Google" id="ProtNLM"/>
    </source>
</evidence>
<keyword evidence="2" id="KW-0732">Signal</keyword>